<organism evidence="18 19">
    <name type="scientific">Fructilactobacillus lindneri DSM 20690 = JCM 11027</name>
    <dbReference type="NCBI Taxonomy" id="1122148"/>
    <lineage>
        <taxon>Bacteria</taxon>
        <taxon>Bacillati</taxon>
        <taxon>Bacillota</taxon>
        <taxon>Bacilli</taxon>
        <taxon>Lactobacillales</taxon>
        <taxon>Lactobacillaceae</taxon>
        <taxon>Fructilactobacillus</taxon>
    </lineage>
</organism>
<feature type="domain" description="Helicase ATP-binding" evidence="16">
    <location>
        <begin position="267"/>
        <end position="428"/>
    </location>
</feature>
<keyword evidence="5 15" id="KW-0378">Hydrolase</keyword>
<comment type="function">
    <text evidence="15">Plays a critical role in recombination and DNA repair. Helps process Holliday junction intermediates to mature products by catalyzing branch migration. Has replication fork regression activity, unwinds stalled or blocked replication forks to make a HJ that can be resolved. Has a DNA unwinding activity characteristic of a DNA helicase with 3'-5' polarity.</text>
</comment>
<dbReference type="Gene3D" id="3.40.50.300">
    <property type="entry name" value="P-loop containing nucleotide triphosphate hydrolases"/>
    <property type="match status" value="2"/>
</dbReference>
<reference evidence="18 19" key="1">
    <citation type="journal article" date="2015" name="Genome Announc.">
        <title>Expanding the biotechnology potential of lactobacilli through comparative genomics of 213 strains and associated genera.</title>
        <authorList>
            <person name="Sun Z."/>
            <person name="Harris H.M."/>
            <person name="McCann A."/>
            <person name="Guo C."/>
            <person name="Argimon S."/>
            <person name="Zhang W."/>
            <person name="Yang X."/>
            <person name="Jeffery I.B."/>
            <person name="Cooney J.C."/>
            <person name="Kagawa T.F."/>
            <person name="Liu W."/>
            <person name="Song Y."/>
            <person name="Salvetti E."/>
            <person name="Wrobel A."/>
            <person name="Rasinkangas P."/>
            <person name="Parkhill J."/>
            <person name="Rea M.C."/>
            <person name="O'Sullivan O."/>
            <person name="Ritari J."/>
            <person name="Douillard F.P."/>
            <person name="Paul Ross R."/>
            <person name="Yang R."/>
            <person name="Briner A.E."/>
            <person name="Felis G.E."/>
            <person name="de Vos W.M."/>
            <person name="Barrangou R."/>
            <person name="Klaenhammer T.R."/>
            <person name="Caufield P.W."/>
            <person name="Cui Y."/>
            <person name="Zhang H."/>
            <person name="O'Toole P.W."/>
        </authorList>
    </citation>
    <scope>NUCLEOTIDE SEQUENCE [LARGE SCALE GENOMIC DNA]</scope>
    <source>
        <strain evidence="18 19">DSM 20690</strain>
    </source>
</reference>
<dbReference type="PANTHER" id="PTHR47964:SF1">
    <property type="entry name" value="ATP-DEPENDENT DNA HELICASE HOMOLOG RECG, CHLOROPLASTIC"/>
    <property type="match status" value="1"/>
</dbReference>
<dbReference type="SMART" id="SM00490">
    <property type="entry name" value="HELICc"/>
    <property type="match status" value="1"/>
</dbReference>
<dbReference type="GO" id="GO:0006281">
    <property type="term" value="P:DNA repair"/>
    <property type="evidence" value="ECO:0007669"/>
    <property type="project" value="UniProtKB-UniRule"/>
</dbReference>
<keyword evidence="9 15" id="KW-0233">DNA recombination</keyword>
<dbReference type="PROSITE" id="PS51192">
    <property type="entry name" value="HELICASE_ATP_BIND_1"/>
    <property type="match status" value="1"/>
</dbReference>
<evidence type="ECO:0000256" key="10">
    <source>
        <dbReference type="ARBA" id="ARBA00023204"/>
    </source>
</evidence>
<dbReference type="CDD" id="cd17992">
    <property type="entry name" value="DEXHc_RecG"/>
    <property type="match status" value="1"/>
</dbReference>
<dbReference type="GO" id="GO:0005524">
    <property type="term" value="F:ATP binding"/>
    <property type="evidence" value="ECO:0007669"/>
    <property type="project" value="UniProtKB-KW"/>
</dbReference>
<dbReference type="OrthoDB" id="9804325at2"/>
<feature type="domain" description="Helicase C-terminal" evidence="17">
    <location>
        <begin position="461"/>
        <end position="607"/>
    </location>
</feature>
<evidence type="ECO:0000256" key="11">
    <source>
        <dbReference type="ARBA" id="ARBA00023235"/>
    </source>
</evidence>
<dbReference type="AlphaFoldDB" id="A0A0R2JPG3"/>
<dbReference type="EC" id="5.6.2.4" evidence="13 15"/>
<dbReference type="InterPro" id="IPR045562">
    <property type="entry name" value="RecG_dom3_C"/>
</dbReference>
<comment type="catalytic activity">
    <reaction evidence="12 15">
        <text>Couples ATP hydrolysis with the unwinding of duplex DNA by translocating in the 3'-5' direction.</text>
        <dbReference type="EC" id="5.6.2.4"/>
    </reaction>
</comment>
<keyword evidence="10 15" id="KW-0234">DNA repair</keyword>
<evidence type="ECO:0000256" key="12">
    <source>
        <dbReference type="ARBA" id="ARBA00034617"/>
    </source>
</evidence>
<evidence type="ECO:0000256" key="15">
    <source>
        <dbReference type="RuleBase" id="RU363016"/>
    </source>
</evidence>
<comment type="catalytic activity">
    <reaction evidence="14 15">
        <text>ATP + H2O = ADP + phosphate + H(+)</text>
        <dbReference type="Rhea" id="RHEA:13065"/>
        <dbReference type="ChEBI" id="CHEBI:15377"/>
        <dbReference type="ChEBI" id="CHEBI:15378"/>
        <dbReference type="ChEBI" id="CHEBI:30616"/>
        <dbReference type="ChEBI" id="CHEBI:43474"/>
        <dbReference type="ChEBI" id="CHEBI:456216"/>
        <dbReference type="EC" id="5.6.2.4"/>
    </reaction>
</comment>
<dbReference type="Gene3D" id="2.40.50.140">
    <property type="entry name" value="Nucleic acid-binding proteins"/>
    <property type="match status" value="1"/>
</dbReference>
<keyword evidence="6 15" id="KW-0347">Helicase</keyword>
<dbReference type="InterPro" id="IPR011545">
    <property type="entry name" value="DEAD/DEAH_box_helicase_dom"/>
</dbReference>
<keyword evidence="19" id="KW-1185">Reference proteome</keyword>
<evidence type="ECO:0000259" key="17">
    <source>
        <dbReference type="PROSITE" id="PS51194"/>
    </source>
</evidence>
<keyword evidence="11" id="KW-0413">Isomerase</keyword>
<dbReference type="PROSITE" id="PS51194">
    <property type="entry name" value="HELICASE_CTER"/>
    <property type="match status" value="1"/>
</dbReference>
<dbReference type="SMART" id="SM00487">
    <property type="entry name" value="DEXDc"/>
    <property type="match status" value="1"/>
</dbReference>
<accession>A0A0R2JPG3</accession>
<dbReference type="InterPro" id="IPR012340">
    <property type="entry name" value="NA-bd_OB-fold"/>
</dbReference>
<evidence type="ECO:0000313" key="19">
    <source>
        <dbReference type="Proteomes" id="UP000051565"/>
    </source>
</evidence>
<dbReference type="EMBL" id="JQBT01000032">
    <property type="protein sequence ID" value="KRN79039.1"/>
    <property type="molecule type" value="Genomic_DNA"/>
</dbReference>
<evidence type="ECO:0000313" key="18">
    <source>
        <dbReference type="EMBL" id="KRN79039.1"/>
    </source>
</evidence>
<dbReference type="Pfam" id="PF00271">
    <property type="entry name" value="Helicase_C"/>
    <property type="match status" value="1"/>
</dbReference>
<keyword evidence="8" id="KW-0238">DNA-binding</keyword>
<comment type="caution">
    <text evidence="18">The sequence shown here is derived from an EMBL/GenBank/DDBJ whole genome shotgun (WGS) entry which is preliminary data.</text>
</comment>
<evidence type="ECO:0000256" key="5">
    <source>
        <dbReference type="ARBA" id="ARBA00022801"/>
    </source>
</evidence>
<dbReference type="RefSeq" id="WP_056997619.1">
    <property type="nucleotide sequence ID" value="NZ_FUXS01000001.1"/>
</dbReference>
<evidence type="ECO:0000259" key="16">
    <source>
        <dbReference type="PROSITE" id="PS51192"/>
    </source>
</evidence>
<dbReference type="NCBIfam" id="NF008165">
    <property type="entry name" value="PRK10917.1-3"/>
    <property type="match status" value="1"/>
</dbReference>
<dbReference type="NCBIfam" id="NF008168">
    <property type="entry name" value="PRK10917.2-2"/>
    <property type="match status" value="1"/>
</dbReference>
<evidence type="ECO:0000256" key="4">
    <source>
        <dbReference type="ARBA" id="ARBA00022763"/>
    </source>
</evidence>
<keyword evidence="3 15" id="KW-0547">Nucleotide-binding</keyword>
<dbReference type="Pfam" id="PF17191">
    <property type="entry name" value="RecG_wedge"/>
    <property type="match status" value="1"/>
</dbReference>
<dbReference type="GO" id="GO:0003677">
    <property type="term" value="F:DNA binding"/>
    <property type="evidence" value="ECO:0007669"/>
    <property type="project" value="UniProtKB-KW"/>
</dbReference>
<dbReference type="PANTHER" id="PTHR47964">
    <property type="entry name" value="ATP-DEPENDENT DNA HELICASE HOMOLOG RECG, CHLOROPLASTIC"/>
    <property type="match status" value="1"/>
</dbReference>
<dbReference type="SUPFAM" id="SSF52540">
    <property type="entry name" value="P-loop containing nucleoside triphosphate hydrolases"/>
    <property type="match status" value="2"/>
</dbReference>
<dbReference type="Pfam" id="PF19833">
    <property type="entry name" value="RecG_dom3_C"/>
    <property type="match status" value="1"/>
</dbReference>
<evidence type="ECO:0000256" key="3">
    <source>
        <dbReference type="ARBA" id="ARBA00022741"/>
    </source>
</evidence>
<keyword evidence="4 15" id="KW-0227">DNA damage</keyword>
<dbReference type="CDD" id="cd04488">
    <property type="entry name" value="RecG_wedge_OBF"/>
    <property type="match status" value="1"/>
</dbReference>
<dbReference type="GeneID" id="61250324"/>
<dbReference type="InterPro" id="IPR014001">
    <property type="entry name" value="Helicase_ATP-bd"/>
</dbReference>
<gene>
    <name evidence="18" type="ORF">IV52_GL000444</name>
</gene>
<dbReference type="Pfam" id="PF00270">
    <property type="entry name" value="DEAD"/>
    <property type="match status" value="1"/>
</dbReference>
<dbReference type="Proteomes" id="UP000051565">
    <property type="component" value="Unassembled WGS sequence"/>
</dbReference>
<dbReference type="STRING" id="53444.AYR59_05665"/>
<dbReference type="GO" id="GO:0006310">
    <property type="term" value="P:DNA recombination"/>
    <property type="evidence" value="ECO:0007669"/>
    <property type="project" value="UniProtKB-UniRule"/>
</dbReference>
<evidence type="ECO:0000256" key="8">
    <source>
        <dbReference type="ARBA" id="ARBA00023125"/>
    </source>
</evidence>
<dbReference type="InterPro" id="IPR001650">
    <property type="entry name" value="Helicase_C-like"/>
</dbReference>
<dbReference type="InterPro" id="IPR047112">
    <property type="entry name" value="RecG/Mfd"/>
</dbReference>
<protein>
    <recommendedName>
        <fullName evidence="2 15">ATP-dependent DNA helicase RecG</fullName>
        <ecNumber evidence="13 15">5.6.2.4</ecNumber>
    </recommendedName>
</protein>
<dbReference type="PATRIC" id="fig|1122148.6.peg.463"/>
<evidence type="ECO:0000256" key="6">
    <source>
        <dbReference type="ARBA" id="ARBA00022806"/>
    </source>
</evidence>
<dbReference type="InterPro" id="IPR033454">
    <property type="entry name" value="RecG_wedge"/>
</dbReference>
<dbReference type="GO" id="GO:0043138">
    <property type="term" value="F:3'-5' DNA helicase activity"/>
    <property type="evidence" value="ECO:0007669"/>
    <property type="project" value="UniProtKB-EC"/>
</dbReference>
<evidence type="ECO:0000256" key="7">
    <source>
        <dbReference type="ARBA" id="ARBA00022840"/>
    </source>
</evidence>
<evidence type="ECO:0000256" key="9">
    <source>
        <dbReference type="ARBA" id="ARBA00023172"/>
    </source>
</evidence>
<evidence type="ECO:0000256" key="2">
    <source>
        <dbReference type="ARBA" id="ARBA00017846"/>
    </source>
</evidence>
<dbReference type="GO" id="GO:0016887">
    <property type="term" value="F:ATP hydrolysis activity"/>
    <property type="evidence" value="ECO:0007669"/>
    <property type="project" value="RHEA"/>
</dbReference>
<dbReference type="InterPro" id="IPR004609">
    <property type="entry name" value="ATP-dep_DNA_helicase_RecG"/>
</dbReference>
<dbReference type="SUPFAM" id="SSF50249">
    <property type="entry name" value="Nucleic acid-binding proteins"/>
    <property type="match status" value="1"/>
</dbReference>
<sequence>MKNLDDPISKLKGVGPKKQEDLFDLNIKTIFDLLNYFPFRYDDFRMKDLSQLQDQQTVTLKGKIAVEPTVNYFGKRRNRLIIRLLVGNDVIPISFFNQPWLKKNLIVGQEILVYGKFDSNRKTMSGIKIINETKNQGYNSIYSVNSKITQKSLKQIIEQAYSEYQDVIEDFVPNWIIKKYRLENLKNVIKTMHFPKSQADVKGARRTAKFNEFFLFQMRLQTVKGQKQKSEKAKIMSDKLTLMPFIDKLPYELTAAQDKVVNEILYDLHRPYQMNRLLQGDVGSGKTVVAALAILATVLSHKQAVMLAPTEILAEQHANSLAKLFKDTDINIALLTGDTPNSARKQLLPRIKDGKINLIVGTHALFQDTVQYHDLGLAVIDEQHRFGVNQRRKMREKGAATNVLSMTATPIPRTLSITTYGEMDISVIDELPGGRKPIKTTWIKNNQVRLMLNFLKKHLKNHEQAYVVVPLIDESDSVDMRNVTDTYEKFEQTFSPTYQVGLLHGQMNDEDKNQVMDDFKKNKTQILISTTVIEVGVDVSNASVMVIFDADHFGLAQLHQLRGRVGRGQQQSYCILIADPKNKTGIERMNVMSSSTDGFFISQKDLELRGPGDILGKQQSGIPNFKVGDPISDVNILSAAKNVATRVTDEDNWQQLAKNKNLVERLNAINNNTSFD</sequence>
<evidence type="ECO:0000256" key="1">
    <source>
        <dbReference type="ARBA" id="ARBA00007504"/>
    </source>
</evidence>
<dbReference type="InterPro" id="IPR027417">
    <property type="entry name" value="P-loop_NTPase"/>
</dbReference>
<keyword evidence="7 15" id="KW-0067">ATP-binding</keyword>
<evidence type="ECO:0000256" key="13">
    <source>
        <dbReference type="ARBA" id="ARBA00034808"/>
    </source>
</evidence>
<name>A0A0R2JPG3_9LACO</name>
<comment type="similarity">
    <text evidence="1 15">Belongs to the helicase family. RecG subfamily.</text>
</comment>
<proteinExistence type="inferred from homology"/>
<dbReference type="NCBIfam" id="TIGR00643">
    <property type="entry name" value="recG"/>
    <property type="match status" value="1"/>
</dbReference>
<evidence type="ECO:0000256" key="14">
    <source>
        <dbReference type="ARBA" id="ARBA00048988"/>
    </source>
</evidence>